<sequence>MINKKRGKILSILFLLCIILIILINFPRGKEYTYVKTLSGNIGDLSDISEIKQTFYANEDNLYGVGIIFGKYMSKYTSDIEIKISDKDNNVITKEIINGKNIKEGKFTKIYFDPIMVSKGEEYSIYINSLDKDTEQKITIYSSLYNDYTYGDLYIDGDVKDFDISFMAEYKKSINSSIYEIISQMNLSPIYLIIIIVILFTSLFNLINIINNLISEER</sequence>
<reference evidence="2 3" key="1">
    <citation type="submission" date="2016-08" db="EMBL/GenBank/DDBJ databases">
        <title>Complete Genome Sequence Of The Indigo Reducing Clostridium isatidis DSM15098.</title>
        <authorList>
            <person name="Little G.T."/>
            <person name="Minton N.P."/>
        </authorList>
    </citation>
    <scope>NUCLEOTIDE SEQUENCE [LARGE SCALE GENOMIC DNA]</scope>
    <source>
        <strain evidence="2 3">DSM 15098</strain>
    </source>
</reference>
<evidence type="ECO:0000313" key="3">
    <source>
        <dbReference type="Proteomes" id="UP000264883"/>
    </source>
</evidence>
<keyword evidence="3" id="KW-1185">Reference proteome</keyword>
<keyword evidence="1" id="KW-0472">Membrane</keyword>
<keyword evidence="1" id="KW-1133">Transmembrane helix</keyword>
<protein>
    <submittedName>
        <fullName evidence="2">Uncharacterized protein</fullName>
    </submittedName>
</protein>
<organism evidence="2 3">
    <name type="scientific">Clostridium isatidis</name>
    <dbReference type="NCBI Taxonomy" id="182773"/>
    <lineage>
        <taxon>Bacteria</taxon>
        <taxon>Bacillati</taxon>
        <taxon>Bacillota</taxon>
        <taxon>Clostridia</taxon>
        <taxon>Eubacteriales</taxon>
        <taxon>Clostridiaceae</taxon>
        <taxon>Clostridium</taxon>
    </lineage>
</organism>
<feature type="transmembrane region" description="Helical" evidence="1">
    <location>
        <begin position="190"/>
        <end position="210"/>
    </location>
</feature>
<dbReference type="OrthoDB" id="2051050at2"/>
<evidence type="ECO:0000256" key="1">
    <source>
        <dbReference type="SAM" id="Phobius"/>
    </source>
</evidence>
<proteinExistence type="predicted"/>
<gene>
    <name evidence="2" type="ORF">BEN51_02825</name>
</gene>
<evidence type="ECO:0000313" key="2">
    <source>
        <dbReference type="EMBL" id="ASW42450.1"/>
    </source>
</evidence>
<dbReference type="AlphaFoldDB" id="A0A343JA92"/>
<dbReference type="Proteomes" id="UP000264883">
    <property type="component" value="Chromosome"/>
</dbReference>
<dbReference type="RefSeq" id="WP_119864586.1">
    <property type="nucleotide sequence ID" value="NZ_CP016786.1"/>
</dbReference>
<accession>A0A343JA92</accession>
<dbReference type="EMBL" id="CP016786">
    <property type="protein sequence ID" value="ASW42450.1"/>
    <property type="molecule type" value="Genomic_DNA"/>
</dbReference>
<keyword evidence="1" id="KW-0812">Transmembrane</keyword>
<name>A0A343JA92_9CLOT</name>
<dbReference type="KEGG" id="cia:BEN51_02825"/>